<dbReference type="EMBL" id="FOJN01000001">
    <property type="protein sequence ID" value="SFA39026.1"/>
    <property type="molecule type" value="Genomic_DNA"/>
</dbReference>
<gene>
    <name evidence="2" type="ORF">SAMN05444374_101235</name>
</gene>
<dbReference type="SUPFAM" id="SSF56601">
    <property type="entry name" value="beta-lactamase/transpeptidase-like"/>
    <property type="match status" value="1"/>
</dbReference>
<protein>
    <submittedName>
        <fullName evidence="2">CubicO group peptidase, beta-lactamase class C family</fullName>
    </submittedName>
</protein>
<sequence length="281" mass="29578">MTPHDGDDDLLAPLGDWPVPAVSAAVLRRSDGDVRVVARHGDADRVQELASVTKLLVAYAALVAVEEEAITLDEPAGPPGATVRHLLAHASGVGFDDRTPSAQPGEKRIYSSAGFELLAEHVTERTGIDFPEYLTDAVLAPLGMTATELVGSAGHGARSSAGDMTAFAAELLAPTLLAPETLREATGVQFPGLAGILPGYGSQRPNDWGLGFEIRDGKSPHWTGTGNSPRTVGHFGQSGTFCWVDPEADLAVVVLADRAFGDWAKPVWTELSDRVLDRLAA</sequence>
<dbReference type="RefSeq" id="WP_244516369.1">
    <property type="nucleotide sequence ID" value="NZ_FOJN01000001.1"/>
</dbReference>
<dbReference type="Gene3D" id="3.40.710.10">
    <property type="entry name" value="DD-peptidase/beta-lactamase superfamily"/>
    <property type="match status" value="1"/>
</dbReference>
<dbReference type="Proteomes" id="UP000182054">
    <property type="component" value="Unassembled WGS sequence"/>
</dbReference>
<dbReference type="PANTHER" id="PTHR43283">
    <property type="entry name" value="BETA-LACTAMASE-RELATED"/>
    <property type="match status" value="1"/>
</dbReference>
<dbReference type="InterPro" id="IPR001466">
    <property type="entry name" value="Beta-lactam-related"/>
</dbReference>
<evidence type="ECO:0000313" key="3">
    <source>
        <dbReference type="Proteomes" id="UP000182054"/>
    </source>
</evidence>
<accession>A0A1I0SJT6</accession>
<evidence type="ECO:0000259" key="1">
    <source>
        <dbReference type="Pfam" id="PF00144"/>
    </source>
</evidence>
<dbReference type="AlphaFoldDB" id="A0A1I0SJT6"/>
<dbReference type="PANTHER" id="PTHR43283:SF15">
    <property type="entry name" value="CONSERVED PROTEIN"/>
    <property type="match status" value="1"/>
</dbReference>
<proteinExistence type="predicted"/>
<dbReference type="InterPro" id="IPR012338">
    <property type="entry name" value="Beta-lactam/transpept-like"/>
</dbReference>
<feature type="domain" description="Beta-lactamase-related" evidence="1">
    <location>
        <begin position="24"/>
        <end position="261"/>
    </location>
</feature>
<organism evidence="2 3">
    <name type="scientific">Rhodococcoides kroppenstedtii</name>
    <dbReference type="NCBI Taxonomy" id="293050"/>
    <lineage>
        <taxon>Bacteria</taxon>
        <taxon>Bacillati</taxon>
        <taxon>Actinomycetota</taxon>
        <taxon>Actinomycetes</taxon>
        <taxon>Mycobacteriales</taxon>
        <taxon>Nocardiaceae</taxon>
        <taxon>Rhodococcoides</taxon>
    </lineage>
</organism>
<dbReference type="InterPro" id="IPR050789">
    <property type="entry name" value="Diverse_Enzym_Activities"/>
</dbReference>
<dbReference type="Pfam" id="PF00144">
    <property type="entry name" value="Beta-lactamase"/>
    <property type="match status" value="1"/>
</dbReference>
<dbReference type="GeneID" id="85484299"/>
<name>A0A1I0SJT6_9NOCA</name>
<reference evidence="2 3" key="1">
    <citation type="submission" date="2016-10" db="EMBL/GenBank/DDBJ databases">
        <authorList>
            <person name="de Groot N.N."/>
        </authorList>
    </citation>
    <scope>NUCLEOTIDE SEQUENCE [LARGE SCALE GENOMIC DNA]</scope>
    <source>
        <strain evidence="2 3">DSM 44908</strain>
    </source>
</reference>
<evidence type="ECO:0000313" key="2">
    <source>
        <dbReference type="EMBL" id="SFA39026.1"/>
    </source>
</evidence>